<dbReference type="EMBL" id="JAYFSI010000014">
    <property type="protein sequence ID" value="MEA5366218.1"/>
    <property type="molecule type" value="Genomic_DNA"/>
</dbReference>
<reference evidence="1 2" key="1">
    <citation type="submission" date="2023-12" db="EMBL/GenBank/DDBJ databases">
        <title>Amycolatopsis sp. V23-08.</title>
        <authorList>
            <person name="Somphong A."/>
        </authorList>
    </citation>
    <scope>NUCLEOTIDE SEQUENCE [LARGE SCALE GENOMIC DNA]</scope>
    <source>
        <strain evidence="1 2">V23-08</strain>
    </source>
</reference>
<evidence type="ECO:0000313" key="2">
    <source>
        <dbReference type="Proteomes" id="UP001304298"/>
    </source>
</evidence>
<dbReference type="PANTHER" id="PTHR10039:SF17">
    <property type="entry name" value="FUNGAL STAND N-TERMINAL GOODBYE DOMAIN-CONTAINING PROTEIN-RELATED"/>
    <property type="match status" value="1"/>
</dbReference>
<evidence type="ECO:0008006" key="3">
    <source>
        <dbReference type="Google" id="ProtNLM"/>
    </source>
</evidence>
<dbReference type="PANTHER" id="PTHR10039">
    <property type="entry name" value="AMELOGENIN"/>
    <property type="match status" value="1"/>
</dbReference>
<organism evidence="1 2">
    <name type="scientific">Amycolatopsis heterodermiae</name>
    <dbReference type="NCBI Taxonomy" id="3110235"/>
    <lineage>
        <taxon>Bacteria</taxon>
        <taxon>Bacillati</taxon>
        <taxon>Actinomycetota</taxon>
        <taxon>Actinomycetes</taxon>
        <taxon>Pseudonocardiales</taxon>
        <taxon>Pseudonocardiaceae</taxon>
        <taxon>Amycolatopsis</taxon>
    </lineage>
</organism>
<evidence type="ECO:0000313" key="1">
    <source>
        <dbReference type="EMBL" id="MEA5366218.1"/>
    </source>
</evidence>
<keyword evidence="2" id="KW-1185">Reference proteome</keyword>
<dbReference type="Gene3D" id="3.40.50.300">
    <property type="entry name" value="P-loop containing nucleotide triphosphate hydrolases"/>
    <property type="match status" value="1"/>
</dbReference>
<name>A0ABU5RIV3_9PSEU</name>
<dbReference type="SUPFAM" id="SSF52540">
    <property type="entry name" value="P-loop containing nucleoside triphosphate hydrolases"/>
    <property type="match status" value="1"/>
</dbReference>
<proteinExistence type="predicted"/>
<accession>A0ABU5RIV3</accession>
<comment type="caution">
    <text evidence="1">The sequence shown here is derived from an EMBL/GenBank/DDBJ whole genome shotgun (WGS) entry which is preliminary data.</text>
</comment>
<dbReference type="InterPro" id="IPR027417">
    <property type="entry name" value="P-loop_NTPase"/>
</dbReference>
<dbReference type="RefSeq" id="WP_323335301.1">
    <property type="nucleotide sequence ID" value="NZ_JAYFSI010000014.1"/>
</dbReference>
<sequence>MGIGTAHAATGSTAIGQVLGDVTAATINNFYGEAREAIHRPSGAKDPRVVFVDVLAYGFAGRRWLIDDIDRFISAHDRGFVWIEAEAGMGKTAVAAHLAQERKWISHFVRFVKGGTSATALRNLAAQLADRYGLVPLPEPVDPGDFESLLIEAADVAAEPIVLVIDGADEAEKLDGLLPWGLPRALPTGVFVVGTYRTGSSPGHVDAPSQVLTILAGGERNREDLAQHLRAITRRPEFRNRLGETSISARAFVTALVDRCGGVWVYLRYVLEEVRLGLRRVDDMTTLPAKLGSYYLSHLERWSDRVVLATLAVAGEPLTVAALATLAGVDDATARYWCQNVLRPFLSVTDEVPRKFTLHHSSFRELLLGTVPADAGDSARSWSEALVIDAAAAHGRICDHYLTEFRSLADDLRPAYANDGYALRHLSTHLVRANRFDDLDWLLRLERPIDDRVASNVWMSAKDEDPAAFLEDVGIALQAAPSPGLELRYLLLTDALDMHGYETSGQLLVLLLKHHVWPLDRVFANALLIPRTFGDLAPYLPAELLPRALEAVCSIGADWLEADTLTAIAPALPPELLDRALSHVSGMRKTDHRIRADLGLLPHLTERQQQRALPPLLHDMNMLATSGWIDRRWIRALVRSVRESSADYIARFVAKWCRANSRNAIGFLVELPGKAAHELASDLAASLSLVEQRCIDAIFGVAGDPSLLLDEVLGTTQDEVKAACLRWLSQSLTGEPAQRALDAAVHLTDPQMSIETMAALVGRVSPQARTEAFRTALVVFPRNPYVMDAIEEMFKEIPAGPLDLLLDILDFGWKETFRNNHWELTLTVLRNAAREHKSALIDRAYELAPKGKNTPSHVLAELVNHVPAVDRAQLIKDAMRSAISTGHDAEVVADMLEVLEPYAATEAAVGVSSGMTDLRHNQDFGIERAFELARLGQIGPLVHLAADLPDPVEAAEVVLQVTDSYSRGIALAVLCRHLPTEIRQTYLGRALEAADECPSTPRHVILSTAAEYFSAEQVDKVIRTRDTPGSSTDIALTLHHLARHPAFPLAASEVLEAATAIRWKGERALALAALADYVHGDDLTRAVTAARKLDDPVLTAFVLLHLGLEANQADLLAEGIKQALNVDTSWYYTGNTHTPRVKPNNDDLASCRVAQPYAVSTMEPQLVAILCEIGSPTADEAIWHLVRRAGGLRSRCELLRTAGSALPRLIGTEGIREVMIALQDFRRWWP</sequence>
<gene>
    <name evidence="1" type="ORF">VA596_42280</name>
</gene>
<dbReference type="Proteomes" id="UP001304298">
    <property type="component" value="Unassembled WGS sequence"/>
</dbReference>
<protein>
    <recommendedName>
        <fullName evidence="3">ATP-binding protein</fullName>
    </recommendedName>
</protein>